<reference evidence="2 3" key="1">
    <citation type="submission" date="2019-08" db="EMBL/GenBank/DDBJ databases">
        <title>In-depth cultivation of the pig gut microbiome towards novel bacterial diversity and tailored functional studies.</title>
        <authorList>
            <person name="Wylensek D."/>
            <person name="Hitch T.C.A."/>
            <person name="Clavel T."/>
        </authorList>
    </citation>
    <scope>NUCLEOTIDE SEQUENCE [LARGE SCALE GENOMIC DNA]</scope>
    <source>
        <strain evidence="2 3">BBE-744-WT-12</strain>
    </source>
</reference>
<feature type="domain" description="YagK/YfjJ C-terminal" evidence="1">
    <location>
        <begin position="70"/>
        <end position="224"/>
    </location>
</feature>
<evidence type="ECO:0000313" key="3">
    <source>
        <dbReference type="Proteomes" id="UP000435649"/>
    </source>
</evidence>
<proteinExistence type="predicted"/>
<dbReference type="Pfam" id="PF11726">
    <property type="entry name" value="YagK_YfjJ_C"/>
    <property type="match status" value="1"/>
</dbReference>
<evidence type="ECO:0000259" key="1">
    <source>
        <dbReference type="Pfam" id="PF11726"/>
    </source>
</evidence>
<sequence>MFESIMRTITEQKSTILYSTGIYSKEETMPKRHHHTESRLNNLSVNADPEHPVYREAATEIQKRLRYMTEKHSQVFVGHLEFRFPPEMEPQNDNRHISNAVRKCRMKLKREGIDAQLVWAREQRNSAQPHYHCYPICDGNKVQHVQRVAGFFNEIWSREIDASPESNYVRYCPPKEQADNDTGIRIRRHGSDAETQLHNASHWMSYAAKVNEKEKTPEGCRMFGFTHIPKA</sequence>
<comment type="caution">
    <text evidence="2">The sequence shown here is derived from an EMBL/GenBank/DDBJ whole genome shotgun (WGS) entry which is preliminary data.</text>
</comment>
<protein>
    <submittedName>
        <fullName evidence="2">Inovirus Gp2 family protein</fullName>
    </submittedName>
</protein>
<accession>A0A844G5D0</accession>
<organism evidence="2 3">
    <name type="scientific">Victivallis lenta</name>
    <dbReference type="NCBI Taxonomy" id="2606640"/>
    <lineage>
        <taxon>Bacteria</taxon>
        <taxon>Pseudomonadati</taxon>
        <taxon>Lentisphaerota</taxon>
        <taxon>Lentisphaeria</taxon>
        <taxon>Victivallales</taxon>
        <taxon>Victivallaceae</taxon>
        <taxon>Victivallis</taxon>
    </lineage>
</organism>
<dbReference type="Proteomes" id="UP000435649">
    <property type="component" value="Unassembled WGS sequence"/>
</dbReference>
<gene>
    <name evidence="2" type="ORF">FYJ85_11680</name>
</gene>
<dbReference type="InterPro" id="IPR057271">
    <property type="entry name" value="YagK_YfjJ_C"/>
</dbReference>
<keyword evidence="3" id="KW-1185">Reference proteome</keyword>
<dbReference type="EMBL" id="VUNS01000011">
    <property type="protein sequence ID" value="MST97698.1"/>
    <property type="molecule type" value="Genomic_DNA"/>
</dbReference>
<evidence type="ECO:0000313" key="2">
    <source>
        <dbReference type="EMBL" id="MST97698.1"/>
    </source>
</evidence>
<name>A0A844G5D0_9BACT</name>
<dbReference type="AlphaFoldDB" id="A0A844G5D0"/>